<organism evidence="7 8">
    <name type="scientific">Mola mola</name>
    <name type="common">Ocean sunfish</name>
    <name type="synonym">Tetraodon mola</name>
    <dbReference type="NCBI Taxonomy" id="94237"/>
    <lineage>
        <taxon>Eukaryota</taxon>
        <taxon>Metazoa</taxon>
        <taxon>Chordata</taxon>
        <taxon>Craniata</taxon>
        <taxon>Vertebrata</taxon>
        <taxon>Euteleostomi</taxon>
        <taxon>Actinopterygii</taxon>
        <taxon>Neopterygii</taxon>
        <taxon>Teleostei</taxon>
        <taxon>Neoteleostei</taxon>
        <taxon>Acanthomorphata</taxon>
        <taxon>Eupercaria</taxon>
        <taxon>Tetraodontiformes</taxon>
        <taxon>Molidae</taxon>
        <taxon>Mola</taxon>
    </lineage>
</organism>
<dbReference type="InterPro" id="IPR002035">
    <property type="entry name" value="VWF_A"/>
</dbReference>
<feature type="domain" description="VWFA" evidence="6">
    <location>
        <begin position="35"/>
        <end position="204"/>
    </location>
</feature>
<keyword evidence="4" id="KW-0677">Repeat</keyword>
<evidence type="ECO:0000313" key="8">
    <source>
        <dbReference type="Proteomes" id="UP000261620"/>
    </source>
</evidence>
<evidence type="ECO:0000256" key="5">
    <source>
        <dbReference type="ARBA" id="ARBA00023180"/>
    </source>
</evidence>
<dbReference type="GO" id="GO:0005576">
    <property type="term" value="C:extracellular region"/>
    <property type="evidence" value="ECO:0007669"/>
    <property type="project" value="UniProtKB-SubCell"/>
</dbReference>
<evidence type="ECO:0000313" key="7">
    <source>
        <dbReference type="Ensembl" id="ENSMMOP00000024172.1"/>
    </source>
</evidence>
<protein>
    <recommendedName>
        <fullName evidence="6">VWFA domain-containing protein</fullName>
    </recommendedName>
</protein>
<keyword evidence="8" id="KW-1185">Reference proteome</keyword>
<dbReference type="InterPro" id="IPR050525">
    <property type="entry name" value="ECM_Assembly_Org"/>
</dbReference>
<evidence type="ECO:0000256" key="3">
    <source>
        <dbReference type="ARBA" id="ARBA00022729"/>
    </source>
</evidence>
<evidence type="ECO:0000256" key="4">
    <source>
        <dbReference type="ARBA" id="ARBA00022737"/>
    </source>
</evidence>
<dbReference type="PROSITE" id="PS50234">
    <property type="entry name" value="VWFA"/>
    <property type="match status" value="2"/>
</dbReference>
<dbReference type="FunFam" id="3.40.50.410:FF:000004">
    <property type="entry name" value="collagen alpha-6(VI) chain"/>
    <property type="match status" value="2"/>
</dbReference>
<name>A0A3Q4BSA7_MOLML</name>
<evidence type="ECO:0000256" key="1">
    <source>
        <dbReference type="ARBA" id="ARBA00004613"/>
    </source>
</evidence>
<dbReference type="InterPro" id="IPR036465">
    <property type="entry name" value="vWFA_dom_sf"/>
</dbReference>
<keyword evidence="2" id="KW-0964">Secreted</keyword>
<dbReference type="Gene3D" id="3.40.50.410">
    <property type="entry name" value="von Willebrand factor, type A domain"/>
    <property type="match status" value="2"/>
</dbReference>
<dbReference type="PANTHER" id="PTHR24020">
    <property type="entry name" value="COLLAGEN ALPHA"/>
    <property type="match status" value="1"/>
</dbReference>
<dbReference type="AlphaFoldDB" id="A0A3Q4BSA7"/>
<feature type="domain" description="VWFA" evidence="6">
    <location>
        <begin position="236"/>
        <end position="405"/>
    </location>
</feature>
<sequence length="424" mass="47967">ESLKGFVSWLIYKKRENILRFLCSVSAACEDVQTDIIFLTSIFERIPAKEYQTMKDFMKSVIHKSTIGRNKVHFGVMQFSNDQQRVLPLNRHYSKEDMSKAIDEMQQVNKSTHTGKAITEATKYFEAIQGGRPDLRQSLIVITDGKAEDYIVRPAAALRAKGVVIYAIGVLDANPAQLLEITNSPDSVFNARNFDALKDLENRVILKHRRQIICTCASYFILHSHSTWDFKKEKADLVFLLDMSGSIGVENYAIMINFTAELLKSFKVSNKFVRVGLAQFSDTPAHEFFLNDYSKEEEVVSHVLRLKYSGGNTYIGKALDHIKNYFKSSTGSRYGVSKNLVLITDGDSYDDVEDVAERVRALGVEMFAIGIGNFHSLKLLQIAGDPQRLFNVRSFSDLENIKNKLFETICKSKPIPEPTNAATR</sequence>
<dbReference type="PRINTS" id="PR00453">
    <property type="entry name" value="VWFADOMAIN"/>
</dbReference>
<accession>A0A3Q4BSA7</accession>
<proteinExistence type="predicted"/>
<dbReference type="Pfam" id="PF00092">
    <property type="entry name" value="VWA"/>
    <property type="match status" value="2"/>
</dbReference>
<dbReference type="Proteomes" id="UP000261620">
    <property type="component" value="Unplaced"/>
</dbReference>
<dbReference type="Ensembl" id="ENSMMOT00000024579.1">
    <property type="protein sequence ID" value="ENSMMOP00000024172.1"/>
    <property type="gene ID" value="ENSMMOG00000018391.1"/>
</dbReference>
<keyword evidence="3" id="KW-0732">Signal</keyword>
<dbReference type="SMART" id="SM00327">
    <property type="entry name" value="VWA"/>
    <property type="match status" value="2"/>
</dbReference>
<evidence type="ECO:0000256" key="2">
    <source>
        <dbReference type="ARBA" id="ARBA00022525"/>
    </source>
</evidence>
<evidence type="ECO:0000259" key="6">
    <source>
        <dbReference type="PROSITE" id="PS50234"/>
    </source>
</evidence>
<reference evidence="7" key="1">
    <citation type="submission" date="2025-08" db="UniProtKB">
        <authorList>
            <consortium name="Ensembl"/>
        </authorList>
    </citation>
    <scope>IDENTIFICATION</scope>
</reference>
<dbReference type="PANTHER" id="PTHR24020:SF84">
    <property type="entry name" value="VWFA DOMAIN-CONTAINING PROTEIN"/>
    <property type="match status" value="1"/>
</dbReference>
<dbReference type="CDD" id="cd01472">
    <property type="entry name" value="vWA_collagen"/>
    <property type="match status" value="1"/>
</dbReference>
<comment type="subcellular location">
    <subcellularLocation>
        <location evidence="1">Secreted</location>
    </subcellularLocation>
</comment>
<reference evidence="7" key="2">
    <citation type="submission" date="2025-09" db="UniProtKB">
        <authorList>
            <consortium name="Ensembl"/>
        </authorList>
    </citation>
    <scope>IDENTIFICATION</scope>
</reference>
<keyword evidence="5" id="KW-0325">Glycoprotein</keyword>
<dbReference type="SUPFAM" id="SSF53300">
    <property type="entry name" value="vWA-like"/>
    <property type="match status" value="2"/>
</dbReference>